<sequence>MRRISRTAAYTSLFLAGVLAVAVIGCGKKASLKNEYSETEQLFTSSYETGDLYNYYEPKYYVRDGEKMTYTDSENYAYRLGIDVSEHNGTEIDWEKVRDDGYDFVFIRLGYRGYSEEGALKMDPNFEANYEGARKAGLDVGVYFFSQAVSTEEAEEEAAFVLKKLKDRDLQMPVAYDLENIENDAARTDEVSGAQHTENVKAFSMKIVEGGYDVMLYSNLMWETFKLNMRELYDLPVWFSGYADTPQTTYDFSIWQYSNTGTVDGINGNVDLNIEMIPKKK</sequence>
<dbReference type="InterPro" id="IPR018077">
    <property type="entry name" value="Glyco_hydro_fam25_subgr"/>
</dbReference>
<dbReference type="Pfam" id="PF01183">
    <property type="entry name" value="Glyco_hydro_25"/>
    <property type="match status" value="1"/>
</dbReference>
<reference evidence="4 5" key="1">
    <citation type="submission" date="2010-08" db="EMBL/GenBank/DDBJ databases">
        <authorList>
            <consortium name="US DOE Joint Genome Institute (JGI-PGF)"/>
            <person name="Lucas S."/>
            <person name="Copeland A."/>
            <person name="Lapidus A."/>
            <person name="Cheng J.-F."/>
            <person name="Bruce D."/>
            <person name="Goodwin L."/>
            <person name="Pitluck S."/>
            <person name="Land M.L."/>
            <person name="Hauser L."/>
            <person name="Chang Y.-J."/>
            <person name="Anderson I.J."/>
            <person name="Johnson E."/>
            <person name="Mulhopadhyay B."/>
            <person name="Kyrpides N."/>
            <person name="Woyke T.J."/>
        </authorList>
    </citation>
    <scope>NUCLEOTIDE SEQUENCE [LARGE SCALE GENOMIC DNA]</scope>
    <source>
        <strain evidence="4 5">6</strain>
    </source>
</reference>
<dbReference type="OrthoDB" id="9783374at2"/>
<dbReference type="GO" id="GO:0003796">
    <property type="term" value="F:lysozyme activity"/>
    <property type="evidence" value="ECO:0007669"/>
    <property type="project" value="InterPro"/>
</dbReference>
<dbReference type="PROSITE" id="PS51257">
    <property type="entry name" value="PROKAR_LIPOPROTEIN"/>
    <property type="match status" value="1"/>
</dbReference>
<dbReference type="EMBL" id="CM001487">
    <property type="protein sequence ID" value="EIM56833.1"/>
    <property type="molecule type" value="Genomic_DNA"/>
</dbReference>
<dbReference type="Proteomes" id="UP000005753">
    <property type="component" value="Chromosome"/>
</dbReference>
<organism evidence="4 5">
    <name type="scientific">Eubacterium cellulosolvens (strain ATCC 43171 / JCM 9499 / 6)</name>
    <name type="common">Cillobacterium cellulosolvens</name>
    <dbReference type="NCBI Taxonomy" id="633697"/>
    <lineage>
        <taxon>Bacteria</taxon>
        <taxon>Bacillati</taxon>
        <taxon>Bacillota</taxon>
        <taxon>Clostridia</taxon>
        <taxon>Eubacteriales</taxon>
        <taxon>Eubacteriaceae</taxon>
        <taxon>Eubacterium</taxon>
    </lineage>
</organism>
<evidence type="ECO:0000256" key="1">
    <source>
        <dbReference type="ARBA" id="ARBA00010646"/>
    </source>
</evidence>
<dbReference type="PROSITE" id="PS51904">
    <property type="entry name" value="GLYCOSYL_HYDROL_F25_2"/>
    <property type="match status" value="1"/>
</dbReference>
<dbReference type="SUPFAM" id="SSF51445">
    <property type="entry name" value="(Trans)glycosidases"/>
    <property type="match status" value="1"/>
</dbReference>
<comment type="similarity">
    <text evidence="1">Belongs to the glycosyl hydrolase 25 family.</text>
</comment>
<keyword evidence="3" id="KW-0326">Glycosidase</keyword>
<reference evidence="4 5" key="2">
    <citation type="submission" date="2012-02" db="EMBL/GenBank/DDBJ databases">
        <title>Improved High-Quality Draft sequence of Eubacterium cellulosolvens 6.</title>
        <authorList>
            <consortium name="US DOE Joint Genome Institute"/>
            <person name="Lucas S."/>
            <person name="Han J."/>
            <person name="Lapidus A."/>
            <person name="Cheng J.-F."/>
            <person name="Goodwin L."/>
            <person name="Pitluck S."/>
            <person name="Peters L."/>
            <person name="Mikhailova N."/>
            <person name="Gu W."/>
            <person name="Detter J.C."/>
            <person name="Han C."/>
            <person name="Tapia R."/>
            <person name="Land M."/>
            <person name="Hauser L."/>
            <person name="Kyrpides N."/>
            <person name="Ivanova N."/>
            <person name="Pagani I."/>
            <person name="Johnson E."/>
            <person name="Mukhopadhyay B."/>
            <person name="Anderson I."/>
            <person name="Woyke T."/>
        </authorList>
    </citation>
    <scope>NUCLEOTIDE SEQUENCE [LARGE SCALE GENOMIC DNA]</scope>
    <source>
        <strain evidence="4 5">6</strain>
    </source>
</reference>
<accession>I5ASR0</accession>
<evidence type="ECO:0000256" key="2">
    <source>
        <dbReference type="ARBA" id="ARBA00022801"/>
    </source>
</evidence>
<keyword evidence="2" id="KW-0378">Hydrolase</keyword>
<gene>
    <name evidence="4" type="ORF">EubceDRAFT1_1008</name>
</gene>
<proteinExistence type="inferred from homology"/>
<dbReference type="PANTHER" id="PTHR34135:SF2">
    <property type="entry name" value="LYSOZYME"/>
    <property type="match status" value="1"/>
</dbReference>
<dbReference type="eggNOG" id="COG3757">
    <property type="taxonomic scope" value="Bacteria"/>
</dbReference>
<name>I5ASR0_EUBC6</name>
<dbReference type="GO" id="GO:0016998">
    <property type="term" value="P:cell wall macromolecule catabolic process"/>
    <property type="evidence" value="ECO:0007669"/>
    <property type="project" value="InterPro"/>
</dbReference>
<dbReference type="PANTHER" id="PTHR34135">
    <property type="entry name" value="LYSOZYME"/>
    <property type="match status" value="1"/>
</dbReference>
<dbReference type="InterPro" id="IPR017853">
    <property type="entry name" value="GH"/>
</dbReference>
<dbReference type="CDD" id="cd06414">
    <property type="entry name" value="GH25_LytC-like"/>
    <property type="match status" value="1"/>
</dbReference>
<evidence type="ECO:0000313" key="4">
    <source>
        <dbReference type="EMBL" id="EIM56833.1"/>
    </source>
</evidence>
<dbReference type="InterPro" id="IPR002053">
    <property type="entry name" value="Glyco_hydro_25"/>
</dbReference>
<keyword evidence="5" id="KW-1185">Reference proteome</keyword>
<dbReference type="GO" id="GO:0016052">
    <property type="term" value="P:carbohydrate catabolic process"/>
    <property type="evidence" value="ECO:0007669"/>
    <property type="project" value="TreeGrafter"/>
</dbReference>
<evidence type="ECO:0000256" key="3">
    <source>
        <dbReference type="ARBA" id="ARBA00023295"/>
    </source>
</evidence>
<dbReference type="AlphaFoldDB" id="I5ASR0"/>
<dbReference type="Gene3D" id="3.20.20.80">
    <property type="entry name" value="Glycosidases"/>
    <property type="match status" value="1"/>
</dbReference>
<dbReference type="SMART" id="SM00641">
    <property type="entry name" value="Glyco_25"/>
    <property type="match status" value="1"/>
</dbReference>
<protein>
    <submittedName>
        <fullName evidence="4">Lysozyme M1 (1,4-beta-N-acetylmuramidase)</fullName>
    </submittedName>
</protein>
<dbReference type="HOGENOM" id="CLU_044973_8_0_9"/>
<dbReference type="GO" id="GO:0009253">
    <property type="term" value="P:peptidoglycan catabolic process"/>
    <property type="evidence" value="ECO:0007669"/>
    <property type="project" value="InterPro"/>
</dbReference>
<evidence type="ECO:0000313" key="5">
    <source>
        <dbReference type="Proteomes" id="UP000005753"/>
    </source>
</evidence>